<evidence type="ECO:0000313" key="3">
    <source>
        <dbReference type="Proteomes" id="UP000261811"/>
    </source>
</evidence>
<keyword evidence="3" id="KW-1185">Reference proteome</keyword>
<dbReference type="EMBL" id="QURH01000310">
    <property type="protein sequence ID" value="RFU40076.1"/>
    <property type="molecule type" value="Genomic_DNA"/>
</dbReference>
<dbReference type="Proteomes" id="UP000261811">
    <property type="component" value="Unassembled WGS sequence"/>
</dbReference>
<accession>A0A372JJS7</accession>
<evidence type="ECO:0000259" key="1">
    <source>
        <dbReference type="Pfam" id="PF20434"/>
    </source>
</evidence>
<protein>
    <recommendedName>
        <fullName evidence="1">BD-FAE-like domain-containing protein</fullName>
    </recommendedName>
</protein>
<dbReference type="Gene3D" id="3.40.50.1820">
    <property type="entry name" value="alpha/beta hydrolase"/>
    <property type="match status" value="2"/>
</dbReference>
<dbReference type="AlphaFoldDB" id="A0A372JJS7"/>
<gene>
    <name evidence="2" type="ORF">DZF91_18995</name>
</gene>
<proteinExistence type="predicted"/>
<dbReference type="SUPFAM" id="SSF53474">
    <property type="entry name" value="alpha/beta-Hydrolases"/>
    <property type="match status" value="1"/>
</dbReference>
<evidence type="ECO:0000313" key="2">
    <source>
        <dbReference type="EMBL" id="RFU40076.1"/>
    </source>
</evidence>
<organism evidence="2 3">
    <name type="scientific">Actinomadura logoneensis</name>
    <dbReference type="NCBI Taxonomy" id="2293572"/>
    <lineage>
        <taxon>Bacteria</taxon>
        <taxon>Bacillati</taxon>
        <taxon>Actinomycetota</taxon>
        <taxon>Actinomycetes</taxon>
        <taxon>Streptosporangiales</taxon>
        <taxon>Thermomonosporaceae</taxon>
        <taxon>Actinomadura</taxon>
    </lineage>
</organism>
<dbReference type="InterPro" id="IPR049492">
    <property type="entry name" value="BD-FAE-like_dom"/>
</dbReference>
<reference evidence="2 3" key="1">
    <citation type="submission" date="2018-08" db="EMBL/GenBank/DDBJ databases">
        <title>Actinomadura jelena sp. nov., a novel Actinomycete isolated from soil in Chad.</title>
        <authorList>
            <person name="Shi L."/>
        </authorList>
    </citation>
    <scope>NUCLEOTIDE SEQUENCE [LARGE SCALE GENOMIC DNA]</scope>
    <source>
        <strain evidence="2 3">NEAU-G17</strain>
    </source>
</reference>
<name>A0A372JJS7_9ACTN</name>
<dbReference type="InterPro" id="IPR029058">
    <property type="entry name" value="AB_hydrolase_fold"/>
</dbReference>
<feature type="domain" description="BD-FAE-like" evidence="1">
    <location>
        <begin position="133"/>
        <end position="209"/>
    </location>
</feature>
<dbReference type="PROSITE" id="PS51257">
    <property type="entry name" value="PROKAR_LIPOPROTEIN"/>
    <property type="match status" value="1"/>
</dbReference>
<comment type="caution">
    <text evidence="2">The sequence shown here is derived from an EMBL/GenBank/DDBJ whole genome shotgun (WGS) entry which is preliminary data.</text>
</comment>
<dbReference type="Pfam" id="PF20434">
    <property type="entry name" value="BD-FAE"/>
    <property type="match status" value="1"/>
</dbReference>
<dbReference type="RefSeq" id="WP_117358798.1">
    <property type="nucleotide sequence ID" value="NZ_QURH01000310.1"/>
</dbReference>
<sequence>MGRRALLGIVLATGAAWLVGCGDTNGADPLAFRDGGFKVEDASVKVGKARKNVRYRVYPGLSYVARPVDRKRQTLSVQVPVRIDGRPVDSAEAPIMVDSTGSGAASTAAHRAALAAGLVVVTTGVRDGSWNGIVDLKAAVRYLRHNQGKLPGDTDRIVAAGTGPGGGLATLLGASAGRGQYDDDLRRLGAAEATDLVYAVAASSPVTALDKADLDFDRKLVLTRYIEPSGARYLRRLPEDDRALYLKRNPWIGWMHGRVSVSFDDFVDHAGKRRAADVAVAPKGDTPLRNAMDFVRQRNPDRARHWWLRADTGGGDVPITVVGTLAAGLDGLGDDVDAAVDWDAGDDGGDTGARATALTDWITRTAARRS</sequence>